<name>A0A3G8Y7Q0_9DEIO</name>
<evidence type="ECO:0000313" key="2">
    <source>
        <dbReference type="EMBL" id="AZI41388.1"/>
    </source>
</evidence>
<dbReference type="EMBL" id="CP034183">
    <property type="protein sequence ID" value="AZI41388.1"/>
    <property type="molecule type" value="Genomic_DNA"/>
</dbReference>
<keyword evidence="1" id="KW-0812">Transmembrane</keyword>
<proteinExistence type="predicted"/>
<evidence type="ECO:0000256" key="1">
    <source>
        <dbReference type="SAM" id="Phobius"/>
    </source>
</evidence>
<feature type="transmembrane region" description="Helical" evidence="1">
    <location>
        <begin position="38"/>
        <end position="56"/>
    </location>
</feature>
<dbReference type="Proteomes" id="UP000276417">
    <property type="component" value="Chromosome 1"/>
</dbReference>
<gene>
    <name evidence="2" type="ORF">EHF33_00340</name>
</gene>
<feature type="transmembrane region" description="Helical" evidence="1">
    <location>
        <begin position="68"/>
        <end position="88"/>
    </location>
</feature>
<sequence length="128" mass="14727">MGKFITWPQLLVFDLCLVVFCVFAATQSNWGRVDELPAWFWVNVTLLIAYSGFAMVEKSNREKEKNTLSVLIGGVKHGVLYSLLFISFDALNEEIELIRSFFFYFVSGMLLSLIVSFVRGEFSRKEHL</sequence>
<feature type="transmembrane region" description="Helical" evidence="1">
    <location>
        <begin position="100"/>
        <end position="118"/>
    </location>
</feature>
<evidence type="ECO:0000313" key="3">
    <source>
        <dbReference type="Proteomes" id="UP000276417"/>
    </source>
</evidence>
<dbReference type="AlphaFoldDB" id="A0A3G8Y7Q0"/>
<feature type="transmembrane region" description="Helical" evidence="1">
    <location>
        <begin position="7"/>
        <end position="26"/>
    </location>
</feature>
<reference evidence="2 3" key="1">
    <citation type="submission" date="2018-11" db="EMBL/GenBank/DDBJ databases">
        <title>Deinococcus shelandsis sp. nov., isolated from South Shetland Islands soil of Antarctica.</title>
        <authorList>
            <person name="Tian J."/>
        </authorList>
    </citation>
    <scope>NUCLEOTIDE SEQUENCE [LARGE SCALE GENOMIC DNA]</scope>
    <source>
        <strain evidence="2 3">S14-83T</strain>
    </source>
</reference>
<accession>A0A3G8Y7Q0</accession>
<protein>
    <submittedName>
        <fullName evidence="2">Uncharacterized protein</fullName>
    </submittedName>
</protein>
<keyword evidence="1" id="KW-1133">Transmembrane helix</keyword>
<keyword evidence="3" id="KW-1185">Reference proteome</keyword>
<organism evidence="2 3">
    <name type="scientific">Deinococcus psychrotolerans</name>
    <dbReference type="NCBI Taxonomy" id="2489213"/>
    <lineage>
        <taxon>Bacteria</taxon>
        <taxon>Thermotogati</taxon>
        <taxon>Deinococcota</taxon>
        <taxon>Deinococci</taxon>
        <taxon>Deinococcales</taxon>
        <taxon>Deinococcaceae</taxon>
        <taxon>Deinococcus</taxon>
    </lineage>
</organism>
<dbReference type="RefSeq" id="WP_124867102.1">
    <property type="nucleotide sequence ID" value="NZ_CP034183.1"/>
</dbReference>
<dbReference type="KEGG" id="dph:EHF33_00340"/>
<keyword evidence="1" id="KW-0472">Membrane</keyword>